<dbReference type="SUPFAM" id="SSF56219">
    <property type="entry name" value="DNase I-like"/>
    <property type="match status" value="1"/>
</dbReference>
<evidence type="ECO:0000313" key="2">
    <source>
        <dbReference type="RefSeq" id="XP_014677143.1"/>
    </source>
</evidence>
<sequence>MSSSFVRSLGACFRASDGATGLAIYWRTASIELADKKGYTLQTLLEEGLERSGLAGEEREAARAVVCEPSTSAALYARLKCRGGGAPFCVGNVHLDAMRMKLPNIQALQVASAANGLVSFAGSSSTPLLLCGTLGIRPSLPGYQLLKDGYLSSEMIEKLQAAMDVQLPSGEKKALVNLMWKSFQHTAANLRSAYASALGQEPDYTCYGSAERGGGGCHDYIWYSGDSLQLLGCLDTVAAATAGEHDVASSRHLPLKAKLCFL</sequence>
<organism evidence="1 2">
    <name type="scientific">Priapulus caudatus</name>
    <name type="common">Priapulid worm</name>
    <dbReference type="NCBI Taxonomy" id="37621"/>
    <lineage>
        <taxon>Eukaryota</taxon>
        <taxon>Metazoa</taxon>
        <taxon>Ecdysozoa</taxon>
        <taxon>Scalidophora</taxon>
        <taxon>Priapulida</taxon>
        <taxon>Priapulimorpha</taxon>
        <taxon>Priapulimorphida</taxon>
        <taxon>Priapulidae</taxon>
        <taxon>Priapulus</taxon>
    </lineage>
</organism>
<dbReference type="InterPro" id="IPR050410">
    <property type="entry name" value="CCR4/nocturin_mRNA_transcr"/>
</dbReference>
<proteinExistence type="predicted"/>
<dbReference type="InterPro" id="IPR036691">
    <property type="entry name" value="Endo/exonu/phosph_ase_sf"/>
</dbReference>
<dbReference type="Proteomes" id="UP000695022">
    <property type="component" value="Unplaced"/>
</dbReference>
<dbReference type="PANTHER" id="PTHR12121">
    <property type="entry name" value="CARBON CATABOLITE REPRESSOR PROTEIN 4"/>
    <property type="match status" value="1"/>
</dbReference>
<protein>
    <submittedName>
        <fullName evidence="2">Uncharacterized protein LOC106817011</fullName>
    </submittedName>
</protein>
<reference evidence="2" key="1">
    <citation type="submission" date="2025-08" db="UniProtKB">
        <authorList>
            <consortium name="RefSeq"/>
        </authorList>
    </citation>
    <scope>IDENTIFICATION</scope>
</reference>
<dbReference type="GeneID" id="106817011"/>
<accession>A0ABM1EY72</accession>
<dbReference type="RefSeq" id="XP_014677143.1">
    <property type="nucleotide sequence ID" value="XM_014821657.1"/>
</dbReference>
<gene>
    <name evidence="2" type="primary">LOC106817011</name>
</gene>
<dbReference type="Gene3D" id="3.60.10.10">
    <property type="entry name" value="Endonuclease/exonuclease/phosphatase"/>
    <property type="match status" value="1"/>
</dbReference>
<name>A0ABM1EY72_PRICU</name>
<dbReference type="PANTHER" id="PTHR12121:SF98">
    <property type="entry name" value="ENDONUCLEASE_EXONUCLEASE_PHOSPHATASE DOMAIN-CONTAINING PROTEIN"/>
    <property type="match status" value="1"/>
</dbReference>
<keyword evidence="1" id="KW-1185">Reference proteome</keyword>
<evidence type="ECO:0000313" key="1">
    <source>
        <dbReference type="Proteomes" id="UP000695022"/>
    </source>
</evidence>